<dbReference type="InterPro" id="IPR003439">
    <property type="entry name" value="ABC_transporter-like_ATP-bd"/>
</dbReference>
<evidence type="ECO:0000313" key="6">
    <source>
        <dbReference type="EMBL" id="GGD38464.1"/>
    </source>
</evidence>
<evidence type="ECO:0000256" key="4">
    <source>
        <dbReference type="ARBA" id="ARBA00022840"/>
    </source>
</evidence>
<keyword evidence="2" id="KW-0813">Transport</keyword>
<dbReference type="InterPro" id="IPR003593">
    <property type="entry name" value="AAA+_ATPase"/>
</dbReference>
<proteinExistence type="inferred from homology"/>
<evidence type="ECO:0000313" key="7">
    <source>
        <dbReference type="Proteomes" id="UP000617355"/>
    </source>
</evidence>
<keyword evidence="4 6" id="KW-0067">ATP-binding</keyword>
<keyword evidence="3" id="KW-0547">Nucleotide-binding</keyword>
<evidence type="ECO:0000256" key="2">
    <source>
        <dbReference type="ARBA" id="ARBA00022448"/>
    </source>
</evidence>
<dbReference type="Gene3D" id="3.40.50.300">
    <property type="entry name" value="P-loop containing nucleotide triphosphate hydrolases"/>
    <property type="match status" value="1"/>
</dbReference>
<reference evidence="7" key="1">
    <citation type="journal article" date="2019" name="Int. J. Syst. Evol. Microbiol.">
        <title>The Global Catalogue of Microorganisms (GCM) 10K type strain sequencing project: providing services to taxonomists for standard genome sequencing and annotation.</title>
        <authorList>
            <consortium name="The Broad Institute Genomics Platform"/>
            <consortium name="The Broad Institute Genome Sequencing Center for Infectious Disease"/>
            <person name="Wu L."/>
            <person name="Ma J."/>
        </authorList>
    </citation>
    <scope>NUCLEOTIDE SEQUENCE [LARGE SCALE GENOMIC DNA]</scope>
    <source>
        <strain evidence="7">CGMCC 1.12922</strain>
    </source>
</reference>
<dbReference type="InterPro" id="IPR017911">
    <property type="entry name" value="MacB-like_ATP-bd"/>
</dbReference>
<protein>
    <submittedName>
        <fullName evidence="6">Lipoprotein-releasing system ATP-binding protein LolD</fullName>
    </submittedName>
</protein>
<keyword evidence="6" id="KW-0449">Lipoprotein</keyword>
<dbReference type="InterPro" id="IPR017871">
    <property type="entry name" value="ABC_transporter-like_CS"/>
</dbReference>
<dbReference type="RefSeq" id="WP_188527779.1">
    <property type="nucleotide sequence ID" value="NZ_BMGI01000003.1"/>
</dbReference>
<dbReference type="EMBL" id="BMGI01000003">
    <property type="protein sequence ID" value="GGD38464.1"/>
    <property type="molecule type" value="Genomic_DNA"/>
</dbReference>
<dbReference type="PANTHER" id="PTHR24220:SF689">
    <property type="entry name" value="LIPOPROTEIN-RELEASING SYSTEM ATP-BINDING PROTEIN LOLD"/>
    <property type="match status" value="1"/>
</dbReference>
<accession>A0ABQ1QQF7</accession>
<evidence type="ECO:0000256" key="1">
    <source>
        <dbReference type="ARBA" id="ARBA00005417"/>
    </source>
</evidence>
<organism evidence="6 7">
    <name type="scientific">Sinisalibacter lacisalsi</name>
    <dbReference type="NCBI Taxonomy" id="1526570"/>
    <lineage>
        <taxon>Bacteria</taxon>
        <taxon>Pseudomonadati</taxon>
        <taxon>Pseudomonadota</taxon>
        <taxon>Alphaproteobacteria</taxon>
        <taxon>Rhodobacterales</taxon>
        <taxon>Roseobacteraceae</taxon>
        <taxon>Sinisalibacter</taxon>
    </lineage>
</organism>
<sequence length="234" mass="24724">MSEPVLALDGVEKIYNRGKPGEVNVLRGASLALAPGEVVALVAPSGGGKSTLLHIAGLLDTPDAGRVRIAGDDMTDASDRARTRVRREKVGFIYQFHHLLPEFSALENVVLPQLVNGAGMGEARARGEMLLERVGVAPRAGHRPAELSGGEQQRVAFCRALANAPRLLLADEPTGNLDPETSETVFATLMDLVRETGLAALIATHNLELAARMDRVLRLGNGAITSASRGPETG</sequence>
<dbReference type="CDD" id="cd03255">
    <property type="entry name" value="ABC_MJ0796_LolCDE_FtsE"/>
    <property type="match status" value="1"/>
</dbReference>
<comment type="caution">
    <text evidence="6">The sequence shown here is derived from an EMBL/GenBank/DDBJ whole genome shotgun (WGS) entry which is preliminary data.</text>
</comment>
<comment type="similarity">
    <text evidence="1">Belongs to the ABC transporter superfamily.</text>
</comment>
<dbReference type="Pfam" id="PF00005">
    <property type="entry name" value="ABC_tran"/>
    <property type="match status" value="1"/>
</dbReference>
<dbReference type="PROSITE" id="PS50893">
    <property type="entry name" value="ABC_TRANSPORTER_2"/>
    <property type="match status" value="1"/>
</dbReference>
<evidence type="ECO:0000256" key="3">
    <source>
        <dbReference type="ARBA" id="ARBA00022741"/>
    </source>
</evidence>
<keyword evidence="7" id="KW-1185">Reference proteome</keyword>
<feature type="domain" description="ABC transporter" evidence="5">
    <location>
        <begin position="6"/>
        <end position="233"/>
    </location>
</feature>
<dbReference type="SMART" id="SM00382">
    <property type="entry name" value="AAA"/>
    <property type="match status" value="1"/>
</dbReference>
<dbReference type="PROSITE" id="PS00211">
    <property type="entry name" value="ABC_TRANSPORTER_1"/>
    <property type="match status" value="1"/>
</dbReference>
<dbReference type="PANTHER" id="PTHR24220">
    <property type="entry name" value="IMPORT ATP-BINDING PROTEIN"/>
    <property type="match status" value="1"/>
</dbReference>
<evidence type="ECO:0000259" key="5">
    <source>
        <dbReference type="PROSITE" id="PS50893"/>
    </source>
</evidence>
<dbReference type="InterPro" id="IPR015854">
    <property type="entry name" value="ABC_transpr_LolD-like"/>
</dbReference>
<dbReference type="Proteomes" id="UP000617355">
    <property type="component" value="Unassembled WGS sequence"/>
</dbReference>
<gene>
    <name evidence="6" type="primary">lolD</name>
    <name evidence="6" type="ORF">GCM10011358_22850</name>
</gene>
<dbReference type="InterPro" id="IPR027417">
    <property type="entry name" value="P-loop_NTPase"/>
</dbReference>
<name>A0ABQ1QQF7_9RHOB</name>
<dbReference type="GO" id="GO:0005524">
    <property type="term" value="F:ATP binding"/>
    <property type="evidence" value="ECO:0007669"/>
    <property type="project" value="UniProtKB-KW"/>
</dbReference>
<dbReference type="SUPFAM" id="SSF52540">
    <property type="entry name" value="P-loop containing nucleoside triphosphate hydrolases"/>
    <property type="match status" value="1"/>
</dbReference>